<evidence type="ECO:0000256" key="4">
    <source>
        <dbReference type="SAM" id="MobiDB-lite"/>
    </source>
</evidence>
<dbReference type="InterPro" id="IPR014043">
    <property type="entry name" value="Acyl_transferase_dom"/>
</dbReference>
<dbReference type="SUPFAM" id="SSF52151">
    <property type="entry name" value="FabD/lysophospholipase-like"/>
    <property type="match status" value="2"/>
</dbReference>
<dbReference type="InterPro" id="IPR036291">
    <property type="entry name" value="NAD(P)-bd_dom_sf"/>
</dbReference>
<dbReference type="Pfam" id="PF00109">
    <property type="entry name" value="ketoacyl-synt"/>
    <property type="match status" value="2"/>
</dbReference>
<dbReference type="InterPro" id="IPR018201">
    <property type="entry name" value="Ketoacyl_synth_AS"/>
</dbReference>
<dbReference type="SMART" id="SM00822">
    <property type="entry name" value="PKS_KR"/>
    <property type="match status" value="1"/>
</dbReference>
<dbReference type="InterPro" id="IPR014031">
    <property type="entry name" value="Ketoacyl_synth_C"/>
</dbReference>
<evidence type="ECO:0000259" key="5">
    <source>
        <dbReference type="PROSITE" id="PS50075"/>
    </source>
</evidence>
<gene>
    <name evidence="7" type="ORF">MMF94_05350</name>
</gene>
<protein>
    <submittedName>
        <fullName evidence="7">Acyltransferase domain-containing protein</fullName>
    </submittedName>
</protein>
<reference evidence="7 8" key="1">
    <citation type="submission" date="2022-03" db="EMBL/GenBank/DDBJ databases">
        <title>Pseudonocardia alaer sp. nov., a novel actinomycete isolated from reed forest soil.</title>
        <authorList>
            <person name="Wang L."/>
        </authorList>
    </citation>
    <scope>NUCLEOTIDE SEQUENCE [LARGE SCALE GENOMIC DNA]</scope>
    <source>
        <strain evidence="7 8">Y-16303</strain>
    </source>
</reference>
<dbReference type="Pfam" id="PF02801">
    <property type="entry name" value="Ketoacyl-synt_C"/>
    <property type="match status" value="2"/>
</dbReference>
<keyword evidence="3" id="KW-0808">Transferase</keyword>
<dbReference type="SUPFAM" id="SSF51735">
    <property type="entry name" value="NAD(P)-binding Rossmann-fold domains"/>
    <property type="match status" value="2"/>
</dbReference>
<evidence type="ECO:0000313" key="8">
    <source>
        <dbReference type="Proteomes" id="UP001299970"/>
    </source>
</evidence>
<dbReference type="InterPro" id="IPR057326">
    <property type="entry name" value="KR_dom"/>
</dbReference>
<keyword evidence="7" id="KW-0012">Acyltransferase</keyword>
<keyword evidence="1" id="KW-0596">Phosphopantetheine</keyword>
<dbReference type="InterPro" id="IPR009081">
    <property type="entry name" value="PP-bd_ACP"/>
</dbReference>
<dbReference type="SMART" id="SM00827">
    <property type="entry name" value="PKS_AT"/>
    <property type="match status" value="2"/>
</dbReference>
<name>A0ABS9T9J7_9PSEU</name>
<dbReference type="Pfam" id="PF00550">
    <property type="entry name" value="PP-binding"/>
    <property type="match status" value="2"/>
</dbReference>
<feature type="compositionally biased region" description="Pro residues" evidence="4">
    <location>
        <begin position="2469"/>
        <end position="2479"/>
    </location>
</feature>
<evidence type="ECO:0000256" key="2">
    <source>
        <dbReference type="ARBA" id="ARBA00022553"/>
    </source>
</evidence>
<dbReference type="Gene3D" id="3.30.70.3290">
    <property type="match status" value="2"/>
</dbReference>
<dbReference type="SMART" id="SM00825">
    <property type="entry name" value="PKS_KS"/>
    <property type="match status" value="2"/>
</dbReference>
<dbReference type="RefSeq" id="WP_241035138.1">
    <property type="nucleotide sequence ID" value="NZ_JAKXMK010000004.1"/>
</dbReference>
<dbReference type="Gene3D" id="3.40.47.10">
    <property type="match status" value="2"/>
</dbReference>
<dbReference type="Proteomes" id="UP001299970">
    <property type="component" value="Unassembled WGS sequence"/>
</dbReference>
<evidence type="ECO:0000256" key="1">
    <source>
        <dbReference type="ARBA" id="ARBA00022450"/>
    </source>
</evidence>
<feature type="domain" description="Ketosynthase family 3 (KS3)" evidence="6">
    <location>
        <begin position="1015"/>
        <end position="1430"/>
    </location>
</feature>
<dbReference type="Gene3D" id="3.40.50.720">
    <property type="entry name" value="NAD(P)-binding Rossmann-like Domain"/>
    <property type="match status" value="1"/>
</dbReference>
<dbReference type="SUPFAM" id="SSF47336">
    <property type="entry name" value="ACP-like"/>
    <property type="match status" value="2"/>
</dbReference>
<dbReference type="InterPro" id="IPR006162">
    <property type="entry name" value="Ppantetheine_attach_site"/>
</dbReference>
<sequence>MPEKDPSGAATPIAVVGVGCRLPGGVTDLDSFRSLLVEGRSGVTEVPPQRWDVDEFYTADPDQPGRSYARHGGFLPDIDRFDAALFGIPPGEAVGMDPQHRLALETAWEAFEHSGTAPDRLRGTRTGVFVGMGGSDYERLNVAAGTITQLGAYAATSSSANFAANRISYALGLEGPSMVVDTACSSSLVAVHLACQALRLGECDTALAGGVNLLLSPDTTVALAKGQMLSPQGQCRAFDADADGYVRGEGAALVVLRPLDAAVRDGQEVLAVIRGSAVNQDGRSNGLTAPRGPAQQDVITRALAAAGLDAADVDYVEAHGTGTPLGDPIEIRALAAALWHRPGGNPVLVGSVKTNIGHLEAAAGIAGLLKALIVVRHGTVPRHLHLTRPNPYIDWDAVAVRVPTAPVALDGHLHVAGVSSFGFGGTNAHVVLQSAPPAGTSTGPVEDPRPAVVKLAGADRAALRQAADRLAAAASSAGAPPLRELAYVAGVARADLPHRTAVVAETTAELCTALHAVSTGGAVPDSVVEGRGGTGASVAFVVPGQGARLAGTLHGIHGVDPVVTEAVDELADVFGPVTEWPLRLLVEPATGSPDERARQTAVMQPALFTLAVALGRWWASVGVRPDLVAGHSVGAYAAAVLAGVVGPVDGARIIRDRARLMQDHAPPGAMAAVFTDVCVVTDDVAASAGAVSVAAVNGPKETVVAGEPAAVSALVERWRGLGVAAVLLPVTRGFHSAGMDPVLEPLRAAFAGVELVEPTSCLLVSDRTGTVAGPEVTTAEYWVRHAREPVLFGEVVRTLAEEGASVVVELGPGGMLPLVAARPAENPPVCVPTTGPGGIRTLADAAAHVWAAGAQLDWGRVNGDRPALVPRLPGYPFQRQSFWLPPRPSTGSAAAAPPVARTEPVPAQAVPERAAARQFSAQELTAILRRELVEIMEHTDPTQIGLDTGLFDLGLTSAMVGRLRARLQALLGRDIRPTVVFEHPTVRRLAVHLASAGGPADEPGPAVPRPVPAVPEPIAVVGIGCRFPGGGNDPDAFWRLLRDGVDATGPVPDERWDPAGTPPGAFLDVPVGDFDAEAFGITPREARSMDPQQRLVLEVAWEALEDAGHPVSAVDGSATGVYIGINTADYLHLLDATDGFGIDAYRATGNTFSAAAGRLSYVLGAQGPSMAIDTACSSSLVGVHLAMQSLRSGETGLALAGGVNLMLSPSTTESMSRLGALSPDGRCKTFDAAADGYGRGEGCGVVVLKRLSDAQAAGDRVYGVLRGSATNQDGRSAGLTVPNGTAQQDVVRAALRDAGLEPGDVDYVEAHGTGTPLGDPMELTSLAAVLRPDGPGSGPPLLVGSVKTNIGHLEAAAGISGLIKALLAAHHAELPAHLHLRDPNPQVPWDELAVAVPTATAPWRPERGRRVAGVSSFGFTGTNAHVIVEQAPPPPPPAAVDAAGPRAELLLLSGRTADAAAAAGEEWAERLGGRAAGPGWAALTRAAARRRAQHPHRTAVVADSPAAAADHLRRTGKVPAVHHGTPPPGGTRLVLVYSGQGSQWAGMGVGLLDEPVAADALRRCDAVVRREGGWSLLQEMCAEPSRLDDTAFAQPAIVAAQVAQTELLRSYGVVPDTVLGHSVGEIGAAYGCGALDLETAMTVAVRRGAVMGSTRGLGAMAAVAAGPDAVRELIAPFDGRLVVAAVNGPDATVVAGNHADMAALEQVARGHGHAWFVVQEQYAFHSPHMLGVRDELLARLDGITPSTPRLTAYSTVTGTACTADAFDAGYWAENLLAPVRFRDAVRAAGQGPHHTVVVELGARPVLGTAALRSLDGHAEAATALAAMRPGTGLRESALGVVGALHVLGRPVDLDAVYGPAAAEPLDLPRYPWQRTRHWLPDRPGGASAATPDDTYEVVWPESPLQDDRGRGPANWLVLGVGELATSVTEELVWAGHHASAIPAPDSVDALVAAVVASGPMAGIVHVAAEDAEGGAGDGDPLHHVDDALAGTCAPVLAAARLAGTAVGPVPVWIVTRGAAPVDHAVVPLQAPVWGLGRVLALEQPDAWGGMIDLDPSGSAPVATDARHVVGELLTGDGEDQVAYRAARRHVARLTPAAVLPQPDSSPDLDAEGVYLVTGGRGALGLGLARWLARRGARHLVLTGRRPHSEDTVEVRAAVAALEADGVTVETPAVDVADRAAMARVLAGPRPPLRGVVHAAGLFEPTAVHETTWERFRAVLRAKVDGSLVLDDLCAAHPLDFLVLYSSASATWGSALSGHYVAGNYFLDVLAHDRARRGLPALAVDWGWFTGSDLVDSDHTRYFEAMGLHGLSPEEGFATLDRLLLEERTQVTVAPVDWARFRGVLEAKRARPLLKLMDAAAGKPSTASTAVDEELLGVLRGSSDAVRRRLLEERLQIVVNQVFGRPEDAVLDPGAGFFDAGMDSLMSVELRNRVEGLLGLTLEATTTFEHPSIAALAAHLSALFGRGPEAPTPEPAPPAHRTPARALDALSEHDLMELLGEELERNRA</sequence>
<feature type="domain" description="Ketosynthase family 3 (KS3)" evidence="6">
    <location>
        <begin position="10"/>
        <end position="434"/>
    </location>
</feature>
<dbReference type="InterPro" id="IPR013968">
    <property type="entry name" value="PKS_KR"/>
</dbReference>
<dbReference type="InterPro" id="IPR036736">
    <property type="entry name" value="ACP-like_sf"/>
</dbReference>
<dbReference type="PROSITE" id="PS51257">
    <property type="entry name" value="PROKAR_LIPOPROTEIN"/>
    <property type="match status" value="1"/>
</dbReference>
<dbReference type="EMBL" id="JAKXMK010000004">
    <property type="protein sequence ID" value="MCH6165103.1"/>
    <property type="molecule type" value="Genomic_DNA"/>
</dbReference>
<dbReference type="InterPro" id="IPR001227">
    <property type="entry name" value="Ac_transferase_dom_sf"/>
</dbReference>
<dbReference type="SUPFAM" id="SSF55048">
    <property type="entry name" value="Probable ACP-binding domain of malonyl-CoA ACP transacylase"/>
    <property type="match status" value="2"/>
</dbReference>
<dbReference type="PROSITE" id="PS00606">
    <property type="entry name" value="KS3_1"/>
    <property type="match status" value="2"/>
</dbReference>
<comment type="caution">
    <text evidence="7">The sequence shown here is derived from an EMBL/GenBank/DDBJ whole genome shotgun (WGS) entry which is preliminary data.</text>
</comment>
<organism evidence="7 8">
    <name type="scientific">Pseudonocardia alaniniphila</name>
    <dbReference type="NCBI Taxonomy" id="75291"/>
    <lineage>
        <taxon>Bacteria</taxon>
        <taxon>Bacillati</taxon>
        <taxon>Actinomycetota</taxon>
        <taxon>Actinomycetes</taxon>
        <taxon>Pseudonocardiales</taxon>
        <taxon>Pseudonocardiaceae</taxon>
        <taxon>Pseudonocardia</taxon>
    </lineage>
</organism>
<feature type="domain" description="Carrier" evidence="5">
    <location>
        <begin position="2388"/>
        <end position="2463"/>
    </location>
</feature>
<dbReference type="InterPro" id="IPR020806">
    <property type="entry name" value="PKS_PP-bd"/>
</dbReference>
<dbReference type="InterPro" id="IPR020841">
    <property type="entry name" value="PKS_Beta-ketoAc_synthase_dom"/>
</dbReference>
<dbReference type="CDD" id="cd08955">
    <property type="entry name" value="KR_2_FAS_SDR_x"/>
    <property type="match status" value="1"/>
</dbReference>
<accession>A0ABS9T9J7</accession>
<dbReference type="PROSITE" id="PS52004">
    <property type="entry name" value="KS3_2"/>
    <property type="match status" value="2"/>
</dbReference>
<feature type="region of interest" description="Disordered" evidence="4">
    <location>
        <begin position="2464"/>
        <end position="2486"/>
    </location>
</feature>
<keyword evidence="8" id="KW-1185">Reference proteome</keyword>
<dbReference type="InterPro" id="IPR032821">
    <property type="entry name" value="PKS_assoc"/>
</dbReference>
<dbReference type="CDD" id="cd00833">
    <property type="entry name" value="PKS"/>
    <property type="match status" value="2"/>
</dbReference>
<evidence type="ECO:0000259" key="6">
    <source>
        <dbReference type="PROSITE" id="PS52004"/>
    </source>
</evidence>
<evidence type="ECO:0000256" key="3">
    <source>
        <dbReference type="ARBA" id="ARBA00022679"/>
    </source>
</evidence>
<proteinExistence type="predicted"/>
<dbReference type="InterPro" id="IPR016039">
    <property type="entry name" value="Thiolase-like"/>
</dbReference>
<dbReference type="InterPro" id="IPR014030">
    <property type="entry name" value="Ketoacyl_synth_N"/>
</dbReference>
<dbReference type="SMART" id="SM00823">
    <property type="entry name" value="PKS_PP"/>
    <property type="match status" value="2"/>
</dbReference>
<dbReference type="Pfam" id="PF08659">
    <property type="entry name" value="KR"/>
    <property type="match status" value="1"/>
</dbReference>
<dbReference type="SMART" id="SM01294">
    <property type="entry name" value="PKS_PP_betabranch"/>
    <property type="match status" value="1"/>
</dbReference>
<evidence type="ECO:0000313" key="7">
    <source>
        <dbReference type="EMBL" id="MCH6165103.1"/>
    </source>
</evidence>
<feature type="domain" description="Carrier" evidence="5">
    <location>
        <begin position="922"/>
        <end position="997"/>
    </location>
</feature>
<dbReference type="Gene3D" id="1.10.1200.10">
    <property type="entry name" value="ACP-like"/>
    <property type="match status" value="2"/>
</dbReference>
<dbReference type="InterPro" id="IPR016036">
    <property type="entry name" value="Malonyl_transacylase_ACP-bd"/>
</dbReference>
<dbReference type="PANTHER" id="PTHR43775">
    <property type="entry name" value="FATTY ACID SYNTHASE"/>
    <property type="match status" value="1"/>
</dbReference>
<dbReference type="PANTHER" id="PTHR43775:SF37">
    <property type="entry name" value="SI:DKEY-61P9.11"/>
    <property type="match status" value="1"/>
</dbReference>
<dbReference type="Pfam" id="PF16197">
    <property type="entry name" value="KAsynt_C_assoc"/>
    <property type="match status" value="2"/>
</dbReference>
<dbReference type="Gene3D" id="3.40.366.10">
    <property type="entry name" value="Malonyl-Coenzyme A Acyl Carrier Protein, domain 2"/>
    <property type="match status" value="2"/>
</dbReference>
<dbReference type="SUPFAM" id="SSF53901">
    <property type="entry name" value="Thiolase-like"/>
    <property type="match status" value="2"/>
</dbReference>
<dbReference type="InterPro" id="IPR050091">
    <property type="entry name" value="PKS_NRPS_Biosynth_Enz"/>
</dbReference>
<dbReference type="InterPro" id="IPR016035">
    <property type="entry name" value="Acyl_Trfase/lysoPLipase"/>
</dbReference>
<dbReference type="PROSITE" id="PS50075">
    <property type="entry name" value="CARRIER"/>
    <property type="match status" value="2"/>
</dbReference>
<dbReference type="Pfam" id="PF00698">
    <property type="entry name" value="Acyl_transf_1"/>
    <property type="match status" value="2"/>
</dbReference>
<keyword evidence="2" id="KW-0597">Phosphoprotein</keyword>
<dbReference type="PROSITE" id="PS00012">
    <property type="entry name" value="PHOSPHOPANTETHEINE"/>
    <property type="match status" value="1"/>
</dbReference>
<dbReference type="GO" id="GO:0016746">
    <property type="term" value="F:acyltransferase activity"/>
    <property type="evidence" value="ECO:0007669"/>
    <property type="project" value="UniProtKB-KW"/>
</dbReference>